<dbReference type="Pfam" id="PF13280">
    <property type="entry name" value="WYL"/>
    <property type="match status" value="1"/>
</dbReference>
<dbReference type="PIRSF" id="PIRSF015558">
    <property type="entry name" value="Txn_reg_DeoR_prd"/>
    <property type="match status" value="1"/>
</dbReference>
<protein>
    <submittedName>
        <fullName evidence="4">Uncharacterized protein</fullName>
    </submittedName>
</protein>
<dbReference type="InterPro" id="IPR016634">
    <property type="entry name" value="CapW-like"/>
</dbReference>
<dbReference type="EMBL" id="CP001655">
    <property type="protein sequence ID" value="ACT05792.1"/>
    <property type="molecule type" value="Genomic_DNA"/>
</dbReference>
<dbReference type="STRING" id="561229.Dd1591_0913"/>
<name>C6CML8_DICC1</name>
<dbReference type="KEGG" id="dze:Dd1591_0913"/>
<evidence type="ECO:0000259" key="3">
    <source>
        <dbReference type="Pfam" id="PF26109"/>
    </source>
</evidence>
<accession>C6CML8</accession>
<dbReference type="RefSeq" id="WP_012768671.1">
    <property type="nucleotide sequence ID" value="NC_012912.1"/>
</dbReference>
<proteinExistence type="predicted"/>
<sequence length="279" mass="32360">MSSTQKPPHERLAFLEMLAFWIGEVRNKDLENQFNITRQQAYKDFVQYQDLHPNYLIKLDKACYVLADGKQPQYFHGGLDDFLAWLETGYFVLAHPLPNACATRLELPERRISRQIIATLVKAIRQQLRVEVNYVSLSNPENEGRIFSPHSIVKAGSRFHVRGYCEKSQGFRDFVLSRFRDNAEIEGVSPHSIVQDEAWQTYVTLVLSPDPRLSPAQQDVLANDYQMENNQLRIKTRAALADYLLKEMQVNTKYLDGKPEAQQLVLVNRDDIKQWLFNS</sequence>
<evidence type="ECO:0000259" key="2">
    <source>
        <dbReference type="Pfam" id="PF26107"/>
    </source>
</evidence>
<dbReference type="PANTHER" id="PTHR34580:SF3">
    <property type="entry name" value="PROTEIN PAFB"/>
    <property type="match status" value="1"/>
</dbReference>
<dbReference type="eggNOG" id="COG2378">
    <property type="taxonomic scope" value="Bacteria"/>
</dbReference>
<gene>
    <name evidence="4" type="ordered locus">Dd1591_0913</name>
</gene>
<dbReference type="InterPro" id="IPR059020">
    <property type="entry name" value="CapW_CTD"/>
</dbReference>
<organism evidence="4 5">
    <name type="scientific">Dickeya chrysanthemi (strain Ech1591)</name>
    <name type="common">Dickeya zeae (strain Ech1591)</name>
    <dbReference type="NCBI Taxonomy" id="561229"/>
    <lineage>
        <taxon>Bacteria</taxon>
        <taxon>Pseudomonadati</taxon>
        <taxon>Pseudomonadota</taxon>
        <taxon>Gammaproteobacteria</taxon>
        <taxon>Enterobacterales</taxon>
        <taxon>Pectobacteriaceae</taxon>
        <taxon>Dickeya</taxon>
    </lineage>
</organism>
<feature type="domain" description="DNA-binding transcriptional repressor CapW winged helix-turn-helix" evidence="3">
    <location>
        <begin position="10"/>
        <end position="87"/>
    </location>
</feature>
<dbReference type="Pfam" id="PF26109">
    <property type="entry name" value="WHD_BrxR"/>
    <property type="match status" value="1"/>
</dbReference>
<dbReference type="InterPro" id="IPR026881">
    <property type="entry name" value="WYL_dom"/>
</dbReference>
<feature type="domain" description="DNA-binding transcriptional repressor CapW C-terminal dimerisation" evidence="2">
    <location>
        <begin position="203"/>
        <end position="272"/>
    </location>
</feature>
<reference evidence="4 5" key="1">
    <citation type="submission" date="2009-06" db="EMBL/GenBank/DDBJ databases">
        <title>Complete sequence of Dickeya zeae Ech1591.</title>
        <authorList>
            <consortium name="US DOE Joint Genome Institute"/>
            <person name="Lucas S."/>
            <person name="Copeland A."/>
            <person name="Lapidus A."/>
            <person name="Glavina del Rio T."/>
            <person name="Tice H."/>
            <person name="Bruce D."/>
            <person name="Goodwin L."/>
            <person name="Pitluck S."/>
            <person name="Chertkov O."/>
            <person name="Brettin T."/>
            <person name="Detter J.C."/>
            <person name="Han C."/>
            <person name="Larimer F."/>
            <person name="Land M."/>
            <person name="Hauser L."/>
            <person name="Kyrpides N."/>
            <person name="Ovchinnikova G."/>
            <person name="Balakrishnan V."/>
            <person name="Glasner J."/>
            <person name="Perna N.T."/>
        </authorList>
    </citation>
    <scope>NUCLEOTIDE SEQUENCE [LARGE SCALE GENOMIC DNA]</scope>
    <source>
        <strain evidence="4 5">Ech1591</strain>
    </source>
</reference>
<dbReference type="GeneID" id="45079034"/>
<dbReference type="Pfam" id="PF26107">
    <property type="entry name" value="BrxR_CTD"/>
    <property type="match status" value="1"/>
</dbReference>
<dbReference type="InterPro" id="IPR051534">
    <property type="entry name" value="CBASS_pafABC_assoc_protein"/>
</dbReference>
<dbReference type="PANTHER" id="PTHR34580">
    <property type="match status" value="1"/>
</dbReference>
<dbReference type="AlphaFoldDB" id="C6CML8"/>
<evidence type="ECO:0000313" key="4">
    <source>
        <dbReference type="EMBL" id="ACT05792.1"/>
    </source>
</evidence>
<dbReference type="InterPro" id="IPR059019">
    <property type="entry name" value="WHD_CapW"/>
</dbReference>
<dbReference type="Proteomes" id="UP000002735">
    <property type="component" value="Chromosome"/>
</dbReference>
<evidence type="ECO:0000259" key="1">
    <source>
        <dbReference type="Pfam" id="PF13280"/>
    </source>
</evidence>
<feature type="domain" description="WYL" evidence="1">
    <location>
        <begin position="116"/>
        <end position="181"/>
    </location>
</feature>
<dbReference type="PROSITE" id="PS52050">
    <property type="entry name" value="WYL"/>
    <property type="match status" value="1"/>
</dbReference>
<evidence type="ECO:0000313" key="5">
    <source>
        <dbReference type="Proteomes" id="UP000002735"/>
    </source>
</evidence>
<dbReference type="HOGENOM" id="CLU_054168_2_0_6"/>